<organism evidence="2 3">
    <name type="scientific">Amorphus orientalis</name>
    <dbReference type="NCBI Taxonomy" id="649198"/>
    <lineage>
        <taxon>Bacteria</taxon>
        <taxon>Pseudomonadati</taxon>
        <taxon>Pseudomonadota</taxon>
        <taxon>Alphaproteobacteria</taxon>
        <taxon>Hyphomicrobiales</taxon>
        <taxon>Amorphaceae</taxon>
        <taxon>Amorphus</taxon>
    </lineage>
</organism>
<evidence type="ECO:0000256" key="1">
    <source>
        <dbReference type="SAM" id="MobiDB-lite"/>
    </source>
</evidence>
<evidence type="ECO:0000313" key="2">
    <source>
        <dbReference type="EMBL" id="MDQ0316949.1"/>
    </source>
</evidence>
<dbReference type="AlphaFoldDB" id="A0AAE4AVR5"/>
<keyword evidence="3" id="KW-1185">Reference proteome</keyword>
<evidence type="ECO:0000313" key="3">
    <source>
        <dbReference type="Proteomes" id="UP001229244"/>
    </source>
</evidence>
<feature type="region of interest" description="Disordered" evidence="1">
    <location>
        <begin position="75"/>
        <end position="94"/>
    </location>
</feature>
<sequence length="94" mass="10070">MRTHAMALAFAAGKPQDSAELGRMIQEKLMATAEAGLAVQTEIARQATAAWWGMTLGRRPTLSAAGMKRLSGKAAAPYAKRVRGNSRRLTRSKG</sequence>
<name>A0AAE4AVR5_9HYPH</name>
<protein>
    <submittedName>
        <fullName evidence="2">Uncharacterized protein</fullName>
    </submittedName>
</protein>
<gene>
    <name evidence="2" type="ORF">J2S73_003426</name>
</gene>
<feature type="compositionally biased region" description="Basic residues" evidence="1">
    <location>
        <begin position="80"/>
        <end position="94"/>
    </location>
</feature>
<dbReference type="EMBL" id="JAUSUL010000004">
    <property type="protein sequence ID" value="MDQ0316949.1"/>
    <property type="molecule type" value="Genomic_DNA"/>
</dbReference>
<reference evidence="2" key="1">
    <citation type="submission" date="2023-07" db="EMBL/GenBank/DDBJ databases">
        <title>Genomic Encyclopedia of Type Strains, Phase IV (KMG-IV): sequencing the most valuable type-strain genomes for metagenomic binning, comparative biology and taxonomic classification.</title>
        <authorList>
            <person name="Goeker M."/>
        </authorList>
    </citation>
    <scope>NUCLEOTIDE SEQUENCE</scope>
    <source>
        <strain evidence="2">DSM 21202</strain>
    </source>
</reference>
<accession>A0AAE4AVR5</accession>
<dbReference type="Proteomes" id="UP001229244">
    <property type="component" value="Unassembled WGS sequence"/>
</dbReference>
<dbReference type="RefSeq" id="WP_306886845.1">
    <property type="nucleotide sequence ID" value="NZ_JAUSUL010000004.1"/>
</dbReference>
<proteinExistence type="predicted"/>
<comment type="caution">
    <text evidence="2">The sequence shown here is derived from an EMBL/GenBank/DDBJ whole genome shotgun (WGS) entry which is preliminary data.</text>
</comment>